<reference evidence="1 2" key="3">
    <citation type="submission" date="2019-11" db="EMBL/GenBank/DDBJ databases">
        <title>A de novo genome assembly of a pear dwarfing rootstock.</title>
        <authorList>
            <person name="Wang F."/>
            <person name="Wang J."/>
            <person name="Li S."/>
            <person name="Zhang Y."/>
            <person name="Fang M."/>
            <person name="Ma L."/>
            <person name="Zhao Y."/>
            <person name="Jiang S."/>
        </authorList>
    </citation>
    <scope>NUCLEOTIDE SEQUENCE [LARGE SCALE GENOMIC DNA]</scope>
    <source>
        <strain evidence="1">S2</strain>
        <tissue evidence="1">Leaf</tissue>
    </source>
</reference>
<proteinExistence type="predicted"/>
<sequence length="121" mass="14138">MELMKKIVPLKRNAASPSAVKKVAVHLRATGDSPLLKQAKFKIVISALPYFCCKDYSYMRRRQFSNWIHAPWFNGLREMFYWAGGQHCYLCSYLLSTDEDALIQEQIIMRKQTHLLHNSPF</sequence>
<accession>A0A5N5F382</accession>
<keyword evidence="2" id="KW-1185">Reference proteome</keyword>
<reference evidence="1 2" key="1">
    <citation type="submission" date="2019-09" db="EMBL/GenBank/DDBJ databases">
        <authorList>
            <person name="Ou C."/>
        </authorList>
    </citation>
    <scope>NUCLEOTIDE SEQUENCE [LARGE SCALE GENOMIC DNA]</scope>
    <source>
        <strain evidence="1">S2</strain>
        <tissue evidence="1">Leaf</tissue>
    </source>
</reference>
<gene>
    <name evidence="1" type="ORF">D8674_032041</name>
</gene>
<dbReference type="AlphaFoldDB" id="A0A5N5F382"/>
<dbReference type="EMBL" id="SMOL01000781">
    <property type="protein sequence ID" value="KAB2596591.1"/>
    <property type="molecule type" value="Genomic_DNA"/>
</dbReference>
<dbReference type="Proteomes" id="UP000327157">
    <property type="component" value="Chromosome 7"/>
</dbReference>
<name>A0A5N5F382_9ROSA</name>
<protein>
    <submittedName>
        <fullName evidence="1">Ubiquitin-like protein ATG12</fullName>
    </submittedName>
</protein>
<comment type="caution">
    <text evidence="1">The sequence shown here is derived from an EMBL/GenBank/DDBJ whole genome shotgun (WGS) entry which is preliminary data.</text>
</comment>
<evidence type="ECO:0000313" key="1">
    <source>
        <dbReference type="EMBL" id="KAB2596591.1"/>
    </source>
</evidence>
<reference evidence="2" key="2">
    <citation type="submission" date="2019-10" db="EMBL/GenBank/DDBJ databases">
        <title>A de novo genome assembly of a pear dwarfing rootstock.</title>
        <authorList>
            <person name="Wang F."/>
            <person name="Wang J."/>
            <person name="Li S."/>
            <person name="Zhang Y."/>
            <person name="Fang M."/>
            <person name="Ma L."/>
            <person name="Zhao Y."/>
            <person name="Jiang S."/>
        </authorList>
    </citation>
    <scope>NUCLEOTIDE SEQUENCE [LARGE SCALE GENOMIC DNA]</scope>
</reference>
<evidence type="ECO:0000313" key="2">
    <source>
        <dbReference type="Proteomes" id="UP000327157"/>
    </source>
</evidence>
<organism evidence="1 2">
    <name type="scientific">Pyrus ussuriensis x Pyrus communis</name>
    <dbReference type="NCBI Taxonomy" id="2448454"/>
    <lineage>
        <taxon>Eukaryota</taxon>
        <taxon>Viridiplantae</taxon>
        <taxon>Streptophyta</taxon>
        <taxon>Embryophyta</taxon>
        <taxon>Tracheophyta</taxon>
        <taxon>Spermatophyta</taxon>
        <taxon>Magnoliopsida</taxon>
        <taxon>eudicotyledons</taxon>
        <taxon>Gunneridae</taxon>
        <taxon>Pentapetalae</taxon>
        <taxon>rosids</taxon>
        <taxon>fabids</taxon>
        <taxon>Rosales</taxon>
        <taxon>Rosaceae</taxon>
        <taxon>Amygdaloideae</taxon>
        <taxon>Maleae</taxon>
        <taxon>Pyrus</taxon>
    </lineage>
</organism>